<keyword evidence="3" id="KW-1185">Reference proteome</keyword>
<evidence type="ECO:0000313" key="2">
    <source>
        <dbReference type="EMBL" id="ORX45264.1"/>
    </source>
</evidence>
<dbReference type="EMBL" id="MCGT01000043">
    <property type="protein sequence ID" value="ORX45264.1"/>
    <property type="molecule type" value="Genomic_DNA"/>
</dbReference>
<gene>
    <name evidence="2" type="ORF">DM01DRAFT_1340077</name>
</gene>
<feature type="compositionally biased region" description="Polar residues" evidence="1">
    <location>
        <begin position="257"/>
        <end position="284"/>
    </location>
</feature>
<accession>A0A1X2G515</accession>
<dbReference type="Proteomes" id="UP000242146">
    <property type="component" value="Unassembled WGS sequence"/>
</dbReference>
<feature type="region of interest" description="Disordered" evidence="1">
    <location>
        <begin position="201"/>
        <end position="297"/>
    </location>
</feature>
<feature type="compositionally biased region" description="Low complexity" evidence="1">
    <location>
        <begin position="87"/>
        <end position="99"/>
    </location>
</feature>
<dbReference type="OrthoDB" id="2287289at2759"/>
<protein>
    <submittedName>
        <fullName evidence="2">Uncharacterized protein</fullName>
    </submittedName>
</protein>
<organism evidence="2 3">
    <name type="scientific">Hesseltinella vesiculosa</name>
    <dbReference type="NCBI Taxonomy" id="101127"/>
    <lineage>
        <taxon>Eukaryota</taxon>
        <taxon>Fungi</taxon>
        <taxon>Fungi incertae sedis</taxon>
        <taxon>Mucoromycota</taxon>
        <taxon>Mucoromycotina</taxon>
        <taxon>Mucoromycetes</taxon>
        <taxon>Mucorales</taxon>
        <taxon>Cunninghamellaceae</taxon>
        <taxon>Hesseltinella</taxon>
    </lineage>
</organism>
<feature type="compositionally biased region" description="Pro residues" evidence="1">
    <location>
        <begin position="231"/>
        <end position="243"/>
    </location>
</feature>
<feature type="region of interest" description="Disordered" evidence="1">
    <location>
        <begin position="351"/>
        <end position="394"/>
    </location>
</feature>
<sequence>MAFDDDDKKKRRWSHGFSKKWKHLKHRLSGLSAQPHDRPENNQPLHHAPLGIDVKGKPMTTHMEEKEDNASISTSWSESSCEKESLEPSYSLLSLNPSSPLSPPPRHAVPQIVHRAPAEPSAHWRQFSADDSRQVLGGRLSLDMPDEPSSQPVQRANQHLDVPPVRDSMLMYQEDDPLMLSNGSTSAISVSSSLIPVAPHTFAQPRPSASSPTKTSPPHRTGTLGFVSNQPLPPPVHLPPLPTRSPSIRQRDRLQDQVATDQTRYTAAMQRQPSIASSIASSHNDIPLKERRRRRSPLMFADNDRLTLPIVYQQPPSFGSKEASRRQAMQQLEGLPAGRKVITMTRIASPHDLDQQLGNSPCLPTPSSSSLHPSPHASPVKHLCMPATPNSMEA</sequence>
<reference evidence="2 3" key="1">
    <citation type="submission" date="2016-07" db="EMBL/GenBank/DDBJ databases">
        <title>Pervasive Adenine N6-methylation of Active Genes in Fungi.</title>
        <authorList>
            <consortium name="DOE Joint Genome Institute"/>
            <person name="Mondo S.J."/>
            <person name="Dannebaum R.O."/>
            <person name="Kuo R.C."/>
            <person name="Labutti K."/>
            <person name="Haridas S."/>
            <person name="Kuo A."/>
            <person name="Salamov A."/>
            <person name="Ahrendt S.R."/>
            <person name="Lipzen A."/>
            <person name="Sullivan W."/>
            <person name="Andreopoulos W.B."/>
            <person name="Clum A."/>
            <person name="Lindquist E."/>
            <person name="Daum C."/>
            <person name="Ramamoorthy G.K."/>
            <person name="Gryganskyi A."/>
            <person name="Culley D."/>
            <person name="Magnuson J.K."/>
            <person name="James T.Y."/>
            <person name="O'Malley M.A."/>
            <person name="Stajich J.E."/>
            <person name="Spatafora J.W."/>
            <person name="Visel A."/>
            <person name="Grigoriev I.V."/>
        </authorList>
    </citation>
    <scope>NUCLEOTIDE SEQUENCE [LARGE SCALE GENOMIC DNA]</scope>
    <source>
        <strain evidence="2 3">NRRL 3301</strain>
    </source>
</reference>
<name>A0A1X2G515_9FUNG</name>
<feature type="compositionally biased region" description="Low complexity" evidence="1">
    <location>
        <begin position="205"/>
        <end position="218"/>
    </location>
</feature>
<feature type="compositionally biased region" description="Polar residues" evidence="1">
    <location>
        <begin position="148"/>
        <end position="157"/>
    </location>
</feature>
<comment type="caution">
    <text evidence="2">The sequence shown here is derived from an EMBL/GenBank/DDBJ whole genome shotgun (WGS) entry which is preliminary data.</text>
</comment>
<evidence type="ECO:0000313" key="3">
    <source>
        <dbReference type="Proteomes" id="UP000242146"/>
    </source>
</evidence>
<feature type="region of interest" description="Disordered" evidence="1">
    <location>
        <begin position="23"/>
        <end position="165"/>
    </location>
</feature>
<evidence type="ECO:0000256" key="1">
    <source>
        <dbReference type="SAM" id="MobiDB-lite"/>
    </source>
</evidence>
<proteinExistence type="predicted"/>
<feature type="compositionally biased region" description="Low complexity" evidence="1">
    <location>
        <begin position="360"/>
        <end position="378"/>
    </location>
</feature>
<dbReference type="AlphaFoldDB" id="A0A1X2G515"/>